<dbReference type="Gene3D" id="3.10.580.10">
    <property type="entry name" value="CBS-domain"/>
    <property type="match status" value="1"/>
</dbReference>
<organism evidence="3 4">
    <name type="scientific">Paucilactobacillus nenjiangensis</name>
    <dbReference type="NCBI Taxonomy" id="1296540"/>
    <lineage>
        <taxon>Bacteria</taxon>
        <taxon>Bacillati</taxon>
        <taxon>Bacillota</taxon>
        <taxon>Bacilli</taxon>
        <taxon>Lactobacillales</taxon>
        <taxon>Lactobacillaceae</taxon>
        <taxon>Paucilactobacillus</taxon>
    </lineage>
</organism>
<evidence type="ECO:0000313" key="4">
    <source>
        <dbReference type="Proteomes" id="UP000325295"/>
    </source>
</evidence>
<dbReference type="OrthoDB" id="1706107at2"/>
<dbReference type="EMBL" id="CP043939">
    <property type="protein sequence ID" value="QER68083.1"/>
    <property type="molecule type" value="Genomic_DNA"/>
</dbReference>
<dbReference type="SUPFAM" id="SSF54631">
    <property type="entry name" value="CBS-domain pair"/>
    <property type="match status" value="1"/>
</dbReference>
<reference evidence="3 4" key="1">
    <citation type="submission" date="2019-09" db="EMBL/GenBank/DDBJ databases">
        <title>Complete Genome Sequence of Lactobacillus nenjiangensis SH-Y15, isolated from sauerkraut.</title>
        <authorList>
            <person name="Yang H."/>
        </authorList>
    </citation>
    <scope>NUCLEOTIDE SEQUENCE [LARGE SCALE GENOMIC DNA]</scope>
    <source>
        <strain evidence="3 4">SH-Y15</strain>
    </source>
</reference>
<proteinExistence type="predicted"/>
<dbReference type="PROSITE" id="PS51371">
    <property type="entry name" value="CBS"/>
    <property type="match status" value="1"/>
</dbReference>
<feature type="domain" description="CBS" evidence="2">
    <location>
        <begin position="9"/>
        <end position="66"/>
    </location>
</feature>
<dbReference type="CDD" id="cd02205">
    <property type="entry name" value="CBS_pair_SF"/>
    <property type="match status" value="1"/>
</dbReference>
<evidence type="ECO:0000313" key="3">
    <source>
        <dbReference type="EMBL" id="QER68083.1"/>
    </source>
</evidence>
<dbReference type="KEGG" id="lnn:F0161_09705"/>
<name>A0A5P1X3I0_9LACO</name>
<accession>A0A5P1X3I0</accession>
<dbReference type="NCBIfam" id="NF038387">
    <property type="entry name" value="CBS_CbpA"/>
    <property type="match status" value="1"/>
</dbReference>
<dbReference type="RefSeq" id="WP_137602380.1">
    <property type="nucleotide sequence ID" value="NZ_BJEB01000047.1"/>
</dbReference>
<gene>
    <name evidence="3" type="ORF">F0161_09705</name>
</gene>
<dbReference type="InterPro" id="IPR017036">
    <property type="entry name" value="Lmo0553-like"/>
</dbReference>
<dbReference type="InterPro" id="IPR046342">
    <property type="entry name" value="CBS_dom_sf"/>
</dbReference>
<keyword evidence="1" id="KW-0129">CBS domain</keyword>
<evidence type="ECO:0000259" key="2">
    <source>
        <dbReference type="PROSITE" id="PS51371"/>
    </source>
</evidence>
<dbReference type="AlphaFoldDB" id="A0A5P1X3I0"/>
<dbReference type="InterPro" id="IPR000644">
    <property type="entry name" value="CBS_dom"/>
</dbReference>
<dbReference type="Proteomes" id="UP000325295">
    <property type="component" value="Chromosome"/>
</dbReference>
<protein>
    <submittedName>
        <fullName evidence="3">CBS domain-containing protein</fullName>
    </submittedName>
</protein>
<keyword evidence="4" id="KW-1185">Reference proteome</keyword>
<dbReference type="PIRSF" id="PIRSF035040">
    <property type="entry name" value="UCP035040_CBS_Lmo0553"/>
    <property type="match status" value="1"/>
</dbReference>
<dbReference type="Pfam" id="PF00571">
    <property type="entry name" value="CBS"/>
    <property type="match status" value="1"/>
</dbReference>
<sequence>MLLETLVKQKKELTTLQEDTTLETALSVLEDSDFRCVPILDETGTFFRGNIYKMHIYRHKSRGGDMQLPVTTLLKNSTKFISINAAFFTVFFAIKDLPYIAVLDENSQFSGILTHTKLLSMLAEGWNVHTGSYVITVLTADDRGSLVKMTKAITKYTPINNCLTLGLNESSEYRRILFTLPANVDQKMLDKIVHNLNKKGFEVPEIEDLHAKF</sequence>
<evidence type="ECO:0000256" key="1">
    <source>
        <dbReference type="PROSITE-ProRule" id="PRU00703"/>
    </source>
</evidence>